<dbReference type="PANTHER" id="PTHR27005:SF511">
    <property type="entry name" value="WALL-ASSOCIATED RECEPTOR KINASE 1-RELATED"/>
    <property type="match status" value="1"/>
</dbReference>
<dbReference type="FunFam" id="1.10.510.10:FF:000084">
    <property type="entry name" value="Wall-associated receptor kinase 2"/>
    <property type="match status" value="1"/>
</dbReference>
<keyword evidence="12" id="KW-0325">Glycoprotein</keyword>
<dbReference type="EMBL" id="DF974218">
    <property type="protein sequence ID" value="GAU46487.1"/>
    <property type="molecule type" value="Genomic_DNA"/>
</dbReference>
<dbReference type="GO" id="GO:0005524">
    <property type="term" value="F:ATP binding"/>
    <property type="evidence" value="ECO:0007669"/>
    <property type="project" value="UniProtKB-KW"/>
</dbReference>
<keyword evidence="4 15" id="KW-0812">Transmembrane</keyword>
<dbReference type="InterPro" id="IPR011009">
    <property type="entry name" value="Kinase-like_dom_sf"/>
</dbReference>
<keyword evidence="9 15" id="KW-1133">Transmembrane helix</keyword>
<dbReference type="PROSITE" id="PS00108">
    <property type="entry name" value="PROTEIN_KINASE_ST"/>
    <property type="match status" value="1"/>
</dbReference>
<evidence type="ECO:0000256" key="16">
    <source>
        <dbReference type="SAM" id="SignalP"/>
    </source>
</evidence>
<comment type="catalytic activity">
    <reaction evidence="14">
        <text>L-threonyl-[protein] + ATP = O-phospho-L-threonyl-[protein] + ADP + H(+)</text>
        <dbReference type="Rhea" id="RHEA:46608"/>
        <dbReference type="Rhea" id="RHEA-COMP:11060"/>
        <dbReference type="Rhea" id="RHEA-COMP:11605"/>
        <dbReference type="ChEBI" id="CHEBI:15378"/>
        <dbReference type="ChEBI" id="CHEBI:30013"/>
        <dbReference type="ChEBI" id="CHEBI:30616"/>
        <dbReference type="ChEBI" id="CHEBI:61977"/>
        <dbReference type="ChEBI" id="CHEBI:456216"/>
    </reaction>
</comment>
<keyword evidence="2" id="KW-0723">Serine/threonine-protein kinase</keyword>
<keyword evidence="11" id="KW-1015">Disulfide bond</keyword>
<dbReference type="Pfam" id="PF13947">
    <property type="entry name" value="GUB_WAK_bind"/>
    <property type="match status" value="1"/>
</dbReference>
<dbReference type="GO" id="GO:0007166">
    <property type="term" value="P:cell surface receptor signaling pathway"/>
    <property type="evidence" value="ECO:0007669"/>
    <property type="project" value="InterPro"/>
</dbReference>
<evidence type="ECO:0000256" key="3">
    <source>
        <dbReference type="ARBA" id="ARBA00022679"/>
    </source>
</evidence>
<evidence type="ECO:0000256" key="1">
    <source>
        <dbReference type="ARBA" id="ARBA00004479"/>
    </source>
</evidence>
<evidence type="ECO:0000256" key="11">
    <source>
        <dbReference type="ARBA" id="ARBA00023157"/>
    </source>
</evidence>
<dbReference type="InterPro" id="IPR025287">
    <property type="entry name" value="WAK_GUB"/>
</dbReference>
<comment type="catalytic activity">
    <reaction evidence="13">
        <text>L-seryl-[protein] + ATP = O-phospho-L-seryl-[protein] + ADP + H(+)</text>
        <dbReference type="Rhea" id="RHEA:17989"/>
        <dbReference type="Rhea" id="RHEA-COMP:9863"/>
        <dbReference type="Rhea" id="RHEA-COMP:11604"/>
        <dbReference type="ChEBI" id="CHEBI:15378"/>
        <dbReference type="ChEBI" id="CHEBI:29999"/>
        <dbReference type="ChEBI" id="CHEBI:30616"/>
        <dbReference type="ChEBI" id="CHEBI:83421"/>
        <dbReference type="ChEBI" id="CHEBI:456216"/>
    </reaction>
</comment>
<evidence type="ECO:0000313" key="19">
    <source>
        <dbReference type="Proteomes" id="UP000242715"/>
    </source>
</evidence>
<dbReference type="GO" id="GO:0030247">
    <property type="term" value="F:polysaccharide binding"/>
    <property type="evidence" value="ECO:0007669"/>
    <property type="project" value="InterPro"/>
</dbReference>
<keyword evidence="5 16" id="KW-0732">Signal</keyword>
<organism evidence="18 19">
    <name type="scientific">Trifolium subterraneum</name>
    <name type="common">Subterranean clover</name>
    <dbReference type="NCBI Taxonomy" id="3900"/>
    <lineage>
        <taxon>Eukaryota</taxon>
        <taxon>Viridiplantae</taxon>
        <taxon>Streptophyta</taxon>
        <taxon>Embryophyta</taxon>
        <taxon>Tracheophyta</taxon>
        <taxon>Spermatophyta</taxon>
        <taxon>Magnoliopsida</taxon>
        <taxon>eudicotyledons</taxon>
        <taxon>Gunneridae</taxon>
        <taxon>Pentapetalae</taxon>
        <taxon>rosids</taxon>
        <taxon>fabids</taxon>
        <taxon>Fabales</taxon>
        <taxon>Fabaceae</taxon>
        <taxon>Papilionoideae</taxon>
        <taxon>50 kb inversion clade</taxon>
        <taxon>NPAAA clade</taxon>
        <taxon>Hologalegina</taxon>
        <taxon>IRL clade</taxon>
        <taxon>Trifolieae</taxon>
        <taxon>Trifolium</taxon>
    </lineage>
</organism>
<dbReference type="Pfam" id="PF00069">
    <property type="entry name" value="Pkinase"/>
    <property type="match status" value="1"/>
</dbReference>
<dbReference type="PANTHER" id="PTHR27005">
    <property type="entry name" value="WALL-ASSOCIATED RECEPTOR KINASE-LIKE 21"/>
    <property type="match status" value="1"/>
</dbReference>
<dbReference type="GO" id="GO:0004674">
    <property type="term" value="F:protein serine/threonine kinase activity"/>
    <property type="evidence" value="ECO:0007669"/>
    <property type="project" value="UniProtKB-KW"/>
</dbReference>
<evidence type="ECO:0000256" key="6">
    <source>
        <dbReference type="ARBA" id="ARBA00022741"/>
    </source>
</evidence>
<feature type="domain" description="Protein kinase" evidence="17">
    <location>
        <begin position="395"/>
        <end position="676"/>
    </location>
</feature>
<feature type="transmembrane region" description="Helical" evidence="15">
    <location>
        <begin position="319"/>
        <end position="345"/>
    </location>
</feature>
<feature type="chain" id="PRO_5016260114" description="Protein kinase domain-containing protein" evidence="16">
    <location>
        <begin position="24"/>
        <end position="726"/>
    </location>
</feature>
<proteinExistence type="predicted"/>
<protein>
    <recommendedName>
        <fullName evidence="17">Protein kinase domain-containing protein</fullName>
    </recommendedName>
</protein>
<dbReference type="InterPro" id="IPR000719">
    <property type="entry name" value="Prot_kinase_dom"/>
</dbReference>
<dbReference type="Proteomes" id="UP000242715">
    <property type="component" value="Unassembled WGS sequence"/>
</dbReference>
<dbReference type="GO" id="GO:0005886">
    <property type="term" value="C:plasma membrane"/>
    <property type="evidence" value="ECO:0007669"/>
    <property type="project" value="TreeGrafter"/>
</dbReference>
<gene>
    <name evidence="18" type="ORF">TSUD_402420</name>
</gene>
<dbReference type="Gene3D" id="1.10.510.10">
    <property type="entry name" value="Transferase(Phosphotransferase) domain 1"/>
    <property type="match status" value="1"/>
</dbReference>
<dbReference type="Gene3D" id="3.30.200.20">
    <property type="entry name" value="Phosphorylase Kinase, domain 1"/>
    <property type="match status" value="1"/>
</dbReference>
<evidence type="ECO:0000256" key="7">
    <source>
        <dbReference type="ARBA" id="ARBA00022777"/>
    </source>
</evidence>
<dbReference type="FunFam" id="3.30.200.20:FF:000043">
    <property type="entry name" value="Wall-associated receptor kinase 2"/>
    <property type="match status" value="1"/>
</dbReference>
<evidence type="ECO:0000256" key="15">
    <source>
        <dbReference type="SAM" id="Phobius"/>
    </source>
</evidence>
<sequence length="726" mass="79757">MAAYIKQLLLIAAVAVLYTKAASQPMSLPNCTSKCGSVTIPYPFGTTKNCSLNNTFLIDCNQTSQVPFLPENKNIRVINISFDGELRVAWPIASDCYTKKGEIVSRTLHDINMTHFHISPTQNKLIGIGCDTSAVFAAVDSEGNGYLAGCVAYCNSRSDVTNNQPCTGIGCCEISIPQPKGRVFTEVEYVSSAILNNNHTAVHKFNPCGYAFLVESGSYSFSRRDLELKKKEFPVVLNWAVGKKTCQQAKMNHSSYACNVNSTCYDAGTGGVGYFCTCFHGYQGNPYLLQDGCQGYEGDGKSTGKGCSKKVSTKQRKEIILIIALSVSLSLVALPIGSFYAYFALKKRKLIKLKEQFFQQNGGLLLQQQIGRHGGSTDAAKIFTLEELKDATNNFNEGKILGQGGQGTVYKGILQDKRIVAIKKSKINDPDQIVPFINEVVILSQINHRNVVKLFGCCLETEVPLLVYEFISNGTVHEHLHDQNQSIKLTWKTRLRIAKETAGVLSYLHSAATTPVIHRDVKSTNILLDHNLTAKVSDFGASRIVPLDHSQINTLVQGTLGYLDPEYLLTSQLTEKSDVYSFGVVLAELLTGKKALSSDRSEVDRNLAAYFGSSMKQGRLLHILDKSIDEGNIDQLKEVAHIAERCLRVKGEDRPTMKEVAMELEGILVIEKHRWGSDNLFSEETENFLKTTQSVKNVEDGIGGSGIINSSDSYSLNQISLSIGGR</sequence>
<evidence type="ECO:0000256" key="8">
    <source>
        <dbReference type="ARBA" id="ARBA00022840"/>
    </source>
</evidence>
<dbReference type="PROSITE" id="PS50011">
    <property type="entry name" value="PROTEIN_KINASE_DOM"/>
    <property type="match status" value="1"/>
</dbReference>
<keyword evidence="10 15" id="KW-0472">Membrane</keyword>
<dbReference type="CDD" id="cd14066">
    <property type="entry name" value="STKc_IRAK"/>
    <property type="match status" value="1"/>
</dbReference>
<evidence type="ECO:0000259" key="17">
    <source>
        <dbReference type="PROSITE" id="PS50011"/>
    </source>
</evidence>
<keyword evidence="8" id="KW-0067">ATP-binding</keyword>
<evidence type="ECO:0000313" key="18">
    <source>
        <dbReference type="EMBL" id="GAU46487.1"/>
    </source>
</evidence>
<comment type="subcellular location">
    <subcellularLocation>
        <location evidence="1">Membrane</location>
        <topology evidence="1">Single-pass type I membrane protein</topology>
    </subcellularLocation>
</comment>
<name>A0A2Z6PM39_TRISU</name>
<evidence type="ECO:0000256" key="14">
    <source>
        <dbReference type="ARBA" id="ARBA00047951"/>
    </source>
</evidence>
<evidence type="ECO:0000256" key="9">
    <source>
        <dbReference type="ARBA" id="ARBA00022989"/>
    </source>
</evidence>
<keyword evidence="6" id="KW-0547">Nucleotide-binding</keyword>
<keyword evidence="3" id="KW-0808">Transferase</keyword>
<accession>A0A2Z6PM39</accession>
<keyword evidence="19" id="KW-1185">Reference proteome</keyword>
<evidence type="ECO:0000256" key="5">
    <source>
        <dbReference type="ARBA" id="ARBA00022729"/>
    </source>
</evidence>
<dbReference type="InterPro" id="IPR008271">
    <property type="entry name" value="Ser/Thr_kinase_AS"/>
</dbReference>
<reference evidence="19" key="1">
    <citation type="journal article" date="2017" name="Front. Plant Sci.">
        <title>Climate Clever Clovers: New Paradigm to Reduce the Environmental Footprint of Ruminants by Breeding Low Methanogenic Forages Utilizing Haplotype Variation.</title>
        <authorList>
            <person name="Kaur P."/>
            <person name="Appels R."/>
            <person name="Bayer P.E."/>
            <person name="Keeble-Gagnere G."/>
            <person name="Wang J."/>
            <person name="Hirakawa H."/>
            <person name="Shirasawa K."/>
            <person name="Vercoe P."/>
            <person name="Stefanova K."/>
            <person name="Durmic Z."/>
            <person name="Nichols P."/>
            <person name="Revell C."/>
            <person name="Isobe S.N."/>
            <person name="Edwards D."/>
            <person name="Erskine W."/>
        </authorList>
    </citation>
    <scope>NUCLEOTIDE SEQUENCE [LARGE SCALE GENOMIC DNA]</scope>
    <source>
        <strain evidence="19">cv. Daliak</strain>
    </source>
</reference>
<dbReference type="SUPFAM" id="SSF56112">
    <property type="entry name" value="Protein kinase-like (PK-like)"/>
    <property type="match status" value="1"/>
</dbReference>
<dbReference type="AlphaFoldDB" id="A0A2Z6PM39"/>
<evidence type="ECO:0000256" key="10">
    <source>
        <dbReference type="ARBA" id="ARBA00023136"/>
    </source>
</evidence>
<keyword evidence="7" id="KW-0418">Kinase</keyword>
<evidence type="ECO:0000256" key="12">
    <source>
        <dbReference type="ARBA" id="ARBA00023180"/>
    </source>
</evidence>
<evidence type="ECO:0000256" key="2">
    <source>
        <dbReference type="ARBA" id="ARBA00022527"/>
    </source>
</evidence>
<feature type="signal peptide" evidence="16">
    <location>
        <begin position="1"/>
        <end position="23"/>
    </location>
</feature>
<dbReference type="SMART" id="SM00220">
    <property type="entry name" value="S_TKc"/>
    <property type="match status" value="1"/>
</dbReference>
<dbReference type="InterPro" id="IPR045274">
    <property type="entry name" value="WAK-like"/>
</dbReference>
<evidence type="ECO:0000256" key="13">
    <source>
        <dbReference type="ARBA" id="ARBA00047558"/>
    </source>
</evidence>
<evidence type="ECO:0000256" key="4">
    <source>
        <dbReference type="ARBA" id="ARBA00022692"/>
    </source>
</evidence>
<dbReference type="OrthoDB" id="4062651at2759"/>